<protein>
    <recommendedName>
        <fullName evidence="3">Reverse transcriptase domain-containing protein</fullName>
    </recommendedName>
</protein>
<evidence type="ECO:0000313" key="1">
    <source>
        <dbReference type="EMBL" id="PBK85250.1"/>
    </source>
</evidence>
<dbReference type="AlphaFoldDB" id="A0A2H3CTR7"/>
<dbReference type="OrthoDB" id="2205812at2759"/>
<evidence type="ECO:0000313" key="2">
    <source>
        <dbReference type="Proteomes" id="UP000217790"/>
    </source>
</evidence>
<sequence>MLCDSSLEGYRIPNVKDRLIAMLFTDNTTVYLSNRDSWEELRSILDLWCQASGAKFNIEKTQVIPIGNLDYRCAVVEMRRIGLMQDAIPVNVHIAHDGEAVRILGAFVGNAVDMAAPWTQILDHIQEKCDMWEWMHPTIEGRRLLIQIYAGGLTQFLTQAQGMLDSVLMQVQRMICNFAWDNQGKTSMNKSIMLAVIADGGMQVLDIKMRNDAIEVMKLKSYLRFDANQPSTVYVKDAIINQHIKKGTPQVKAMANTVLQTWTVNVTHNTQLP</sequence>
<proteinExistence type="predicted"/>
<name>A0A2H3CTR7_ARMGA</name>
<keyword evidence="2" id="KW-1185">Reference proteome</keyword>
<accession>A0A2H3CTR7</accession>
<organism evidence="1 2">
    <name type="scientific">Armillaria gallica</name>
    <name type="common">Bulbous honey fungus</name>
    <name type="synonym">Armillaria bulbosa</name>
    <dbReference type="NCBI Taxonomy" id="47427"/>
    <lineage>
        <taxon>Eukaryota</taxon>
        <taxon>Fungi</taxon>
        <taxon>Dikarya</taxon>
        <taxon>Basidiomycota</taxon>
        <taxon>Agaricomycotina</taxon>
        <taxon>Agaricomycetes</taxon>
        <taxon>Agaricomycetidae</taxon>
        <taxon>Agaricales</taxon>
        <taxon>Marasmiineae</taxon>
        <taxon>Physalacriaceae</taxon>
        <taxon>Armillaria</taxon>
    </lineage>
</organism>
<dbReference type="STRING" id="47427.A0A2H3CTR7"/>
<gene>
    <name evidence="1" type="ORF">ARMGADRAFT_942241</name>
</gene>
<reference evidence="2" key="1">
    <citation type="journal article" date="2017" name="Nat. Ecol. Evol.">
        <title>Genome expansion and lineage-specific genetic innovations in the forest pathogenic fungi Armillaria.</title>
        <authorList>
            <person name="Sipos G."/>
            <person name="Prasanna A.N."/>
            <person name="Walter M.C."/>
            <person name="O'Connor E."/>
            <person name="Balint B."/>
            <person name="Krizsan K."/>
            <person name="Kiss B."/>
            <person name="Hess J."/>
            <person name="Varga T."/>
            <person name="Slot J."/>
            <person name="Riley R."/>
            <person name="Boka B."/>
            <person name="Rigling D."/>
            <person name="Barry K."/>
            <person name="Lee J."/>
            <person name="Mihaltcheva S."/>
            <person name="LaButti K."/>
            <person name="Lipzen A."/>
            <person name="Waldron R."/>
            <person name="Moloney N.M."/>
            <person name="Sperisen C."/>
            <person name="Kredics L."/>
            <person name="Vagvoelgyi C."/>
            <person name="Patrignani A."/>
            <person name="Fitzpatrick D."/>
            <person name="Nagy I."/>
            <person name="Doyle S."/>
            <person name="Anderson J.B."/>
            <person name="Grigoriev I.V."/>
            <person name="Gueldener U."/>
            <person name="Muensterkoetter M."/>
            <person name="Nagy L.G."/>
        </authorList>
    </citation>
    <scope>NUCLEOTIDE SEQUENCE [LARGE SCALE GENOMIC DNA]</scope>
    <source>
        <strain evidence="2">Ar21-2</strain>
    </source>
</reference>
<evidence type="ECO:0008006" key="3">
    <source>
        <dbReference type="Google" id="ProtNLM"/>
    </source>
</evidence>
<dbReference type="OMA" id="AWANILE"/>
<dbReference type="Proteomes" id="UP000217790">
    <property type="component" value="Unassembled WGS sequence"/>
</dbReference>
<dbReference type="EMBL" id="KZ293692">
    <property type="protein sequence ID" value="PBK85250.1"/>
    <property type="molecule type" value="Genomic_DNA"/>
</dbReference>
<dbReference type="InParanoid" id="A0A2H3CTR7"/>